<dbReference type="Proteomes" id="UP000002640">
    <property type="component" value="Unassembled WGS sequence"/>
</dbReference>
<keyword evidence="2" id="KW-1185">Reference proteome</keyword>
<dbReference type="AlphaFoldDB" id="G5A9T7"/>
<sequence>MTTRPSRALRQKATFGASVGISLALCVQAGYVELFQDSAFELKLASVNDVQTDVCYDLVCADSSSAAMSAKWEGLPETGIAFEGGAAMIAFYSDRNCSSEYNGGQSIRRYWKVGIQDDADPNFPTNFQLDGIANAISSFNVIKNGGTDHVEYICGMTQFDTNDYLINMRTILCLHFLILQSASFQCPDIFTPMPVTMTSLLLLLAFAASCSVTSGEFSGQINLYRDINYRNNLALFAFTRSNRCFNLACGDYNNAVSSVSWSGLPTSASYDGEKNAHITATYAYDPDAHVVFYIDGGCIGVSKRFRTTMGGVSTFEDIVINDAISSFMVVVTSNKIENGETSICDELTTFDTSVNATA</sequence>
<dbReference type="InParanoid" id="G5A9T7"/>
<reference evidence="1 2" key="1">
    <citation type="journal article" date="2006" name="Science">
        <title>Phytophthora genome sequences uncover evolutionary origins and mechanisms of pathogenesis.</title>
        <authorList>
            <person name="Tyler B.M."/>
            <person name="Tripathy S."/>
            <person name="Zhang X."/>
            <person name="Dehal P."/>
            <person name="Jiang R.H."/>
            <person name="Aerts A."/>
            <person name="Arredondo F.D."/>
            <person name="Baxter L."/>
            <person name="Bensasson D."/>
            <person name="Beynon J.L."/>
            <person name="Chapman J."/>
            <person name="Damasceno C.M."/>
            <person name="Dorrance A.E."/>
            <person name="Dou D."/>
            <person name="Dickerman A.W."/>
            <person name="Dubchak I.L."/>
            <person name="Garbelotto M."/>
            <person name="Gijzen M."/>
            <person name="Gordon S.G."/>
            <person name="Govers F."/>
            <person name="Grunwald N.J."/>
            <person name="Huang W."/>
            <person name="Ivors K.L."/>
            <person name="Jones R.W."/>
            <person name="Kamoun S."/>
            <person name="Krampis K."/>
            <person name="Lamour K.H."/>
            <person name="Lee M.K."/>
            <person name="McDonald W.H."/>
            <person name="Medina M."/>
            <person name="Meijer H.J."/>
            <person name="Nordberg E.K."/>
            <person name="Maclean D.J."/>
            <person name="Ospina-Giraldo M.D."/>
            <person name="Morris P.F."/>
            <person name="Phuntumart V."/>
            <person name="Putnam N.H."/>
            <person name="Rash S."/>
            <person name="Rose J.K."/>
            <person name="Sakihama Y."/>
            <person name="Salamov A.A."/>
            <person name="Savidor A."/>
            <person name="Scheuring C.F."/>
            <person name="Smith B.M."/>
            <person name="Sobral B.W."/>
            <person name="Terry A."/>
            <person name="Torto-Alalibo T.A."/>
            <person name="Win J."/>
            <person name="Xu Z."/>
            <person name="Zhang H."/>
            <person name="Grigoriev I.V."/>
            <person name="Rokhsar D.S."/>
            <person name="Boore J.L."/>
        </authorList>
    </citation>
    <scope>NUCLEOTIDE SEQUENCE [LARGE SCALE GENOMIC DNA]</scope>
    <source>
        <strain evidence="1 2">P6497</strain>
    </source>
</reference>
<protein>
    <submittedName>
        <fullName evidence="1">Uncharacterized protein</fullName>
    </submittedName>
</protein>
<dbReference type="KEGG" id="psoj:PHYSODRAFT_528273"/>
<dbReference type="GeneID" id="20661219"/>
<dbReference type="EMBL" id="JH159162">
    <property type="protein sequence ID" value="EGZ07367.1"/>
    <property type="molecule type" value="Genomic_DNA"/>
</dbReference>
<evidence type="ECO:0000313" key="1">
    <source>
        <dbReference type="EMBL" id="EGZ07367.1"/>
    </source>
</evidence>
<organism evidence="1 2">
    <name type="scientific">Phytophthora sojae (strain P6497)</name>
    <name type="common">Soybean stem and root rot agent</name>
    <name type="synonym">Phytophthora megasperma f. sp. glycines</name>
    <dbReference type="NCBI Taxonomy" id="1094619"/>
    <lineage>
        <taxon>Eukaryota</taxon>
        <taxon>Sar</taxon>
        <taxon>Stramenopiles</taxon>
        <taxon>Oomycota</taxon>
        <taxon>Peronosporomycetes</taxon>
        <taxon>Peronosporales</taxon>
        <taxon>Peronosporaceae</taxon>
        <taxon>Phytophthora</taxon>
    </lineage>
</organism>
<dbReference type="RefSeq" id="XP_009536933.1">
    <property type="nucleotide sequence ID" value="XM_009538638.1"/>
</dbReference>
<gene>
    <name evidence="1" type="ORF">PHYSODRAFT_528273</name>
</gene>
<proteinExistence type="predicted"/>
<name>G5A9T7_PHYSP</name>
<accession>G5A9T7</accession>
<evidence type="ECO:0000313" key="2">
    <source>
        <dbReference type="Proteomes" id="UP000002640"/>
    </source>
</evidence>
<dbReference type="OMA" id="RCFNLAC"/>